<dbReference type="OMA" id="IMMNANE"/>
<dbReference type="InterPro" id="IPR036390">
    <property type="entry name" value="WH_DNA-bd_sf"/>
</dbReference>
<evidence type="ECO:0000256" key="3">
    <source>
        <dbReference type="ARBA" id="ARBA00022821"/>
    </source>
</evidence>
<dbReference type="InterPro" id="IPR032675">
    <property type="entry name" value="LRR_dom_sf"/>
</dbReference>
<evidence type="ECO:0000313" key="5">
    <source>
        <dbReference type="EMBL" id="KOM52022.1"/>
    </source>
</evidence>
<protein>
    <recommendedName>
        <fullName evidence="4">TIR domain-containing protein</fullName>
    </recommendedName>
</protein>
<dbReference type="SUPFAM" id="SSF52540">
    <property type="entry name" value="P-loop containing nucleoside triphosphate hydrolases"/>
    <property type="match status" value="1"/>
</dbReference>
<name>A0A0L9VAT6_PHAAN</name>
<dbReference type="InterPro" id="IPR058192">
    <property type="entry name" value="WHD_ROQ1-like"/>
</dbReference>
<dbReference type="EMBL" id="CM003379">
    <property type="protein sequence ID" value="KOM52022.1"/>
    <property type="molecule type" value="Genomic_DNA"/>
</dbReference>
<keyword evidence="1" id="KW-0433">Leucine-rich repeat</keyword>
<dbReference type="OrthoDB" id="1412580at2759"/>
<dbReference type="Pfam" id="PF01582">
    <property type="entry name" value="TIR"/>
    <property type="match status" value="1"/>
</dbReference>
<accession>A0A0L9VAT6</accession>
<dbReference type="SUPFAM" id="SSF46785">
    <property type="entry name" value="Winged helix' DNA-binding domain"/>
    <property type="match status" value="1"/>
</dbReference>
<evidence type="ECO:0000313" key="6">
    <source>
        <dbReference type="Proteomes" id="UP000053144"/>
    </source>
</evidence>
<organism evidence="5 6">
    <name type="scientific">Phaseolus angularis</name>
    <name type="common">Azuki bean</name>
    <name type="synonym">Vigna angularis</name>
    <dbReference type="NCBI Taxonomy" id="3914"/>
    <lineage>
        <taxon>Eukaryota</taxon>
        <taxon>Viridiplantae</taxon>
        <taxon>Streptophyta</taxon>
        <taxon>Embryophyta</taxon>
        <taxon>Tracheophyta</taxon>
        <taxon>Spermatophyta</taxon>
        <taxon>Magnoliopsida</taxon>
        <taxon>eudicotyledons</taxon>
        <taxon>Gunneridae</taxon>
        <taxon>Pentapetalae</taxon>
        <taxon>rosids</taxon>
        <taxon>fabids</taxon>
        <taxon>Fabales</taxon>
        <taxon>Fabaceae</taxon>
        <taxon>Papilionoideae</taxon>
        <taxon>50 kb inversion clade</taxon>
        <taxon>NPAAA clade</taxon>
        <taxon>indigoferoid/millettioid clade</taxon>
        <taxon>Phaseoleae</taxon>
        <taxon>Vigna</taxon>
    </lineage>
</organism>
<dbReference type="GO" id="GO:0007165">
    <property type="term" value="P:signal transduction"/>
    <property type="evidence" value="ECO:0007669"/>
    <property type="project" value="InterPro"/>
</dbReference>
<dbReference type="PANTHER" id="PTHR11017:SF560">
    <property type="entry name" value="RESISTANCE PROTEIN (TIR-NBS-LRR CLASS), PUTATIVE-RELATED"/>
    <property type="match status" value="1"/>
</dbReference>
<dbReference type="Gene3D" id="3.80.10.10">
    <property type="entry name" value="Ribonuclease Inhibitor"/>
    <property type="match status" value="1"/>
</dbReference>
<dbReference type="PROSITE" id="PS50104">
    <property type="entry name" value="TIR"/>
    <property type="match status" value="1"/>
</dbReference>
<evidence type="ECO:0000256" key="1">
    <source>
        <dbReference type="ARBA" id="ARBA00022614"/>
    </source>
</evidence>
<dbReference type="InterPro" id="IPR000157">
    <property type="entry name" value="TIR_dom"/>
</dbReference>
<dbReference type="Gene3D" id="1.10.8.430">
    <property type="entry name" value="Helical domain of apoptotic protease-activating factors"/>
    <property type="match status" value="1"/>
</dbReference>
<dbReference type="Gene3D" id="3.40.50.300">
    <property type="entry name" value="P-loop containing nucleotide triphosphate hydrolases"/>
    <property type="match status" value="1"/>
</dbReference>
<dbReference type="Proteomes" id="UP000053144">
    <property type="component" value="Chromosome 9"/>
</dbReference>
<dbReference type="SUPFAM" id="SSF52200">
    <property type="entry name" value="Toll/Interleukin receptor TIR domain"/>
    <property type="match status" value="1"/>
</dbReference>
<dbReference type="SUPFAM" id="SSF52058">
    <property type="entry name" value="L domain-like"/>
    <property type="match status" value="1"/>
</dbReference>
<dbReference type="InterPro" id="IPR044974">
    <property type="entry name" value="Disease_R_plants"/>
</dbReference>
<dbReference type="GO" id="GO:0043531">
    <property type="term" value="F:ADP binding"/>
    <property type="evidence" value="ECO:0007669"/>
    <property type="project" value="InterPro"/>
</dbReference>
<dbReference type="Gramene" id="KOM52022">
    <property type="protein sequence ID" value="KOM52022"/>
    <property type="gene ID" value="LR48_Vigan09g068100"/>
</dbReference>
<evidence type="ECO:0000256" key="2">
    <source>
        <dbReference type="ARBA" id="ARBA00022737"/>
    </source>
</evidence>
<evidence type="ECO:0000259" key="4">
    <source>
        <dbReference type="PROSITE" id="PS50104"/>
    </source>
</evidence>
<dbReference type="GO" id="GO:0006952">
    <property type="term" value="P:defense response"/>
    <property type="evidence" value="ECO:0007669"/>
    <property type="project" value="UniProtKB-KW"/>
</dbReference>
<dbReference type="InterPro" id="IPR002182">
    <property type="entry name" value="NB-ARC"/>
</dbReference>
<dbReference type="KEGG" id="var:108343176"/>
<reference evidence="6" key="1">
    <citation type="journal article" date="2015" name="Proc. Natl. Acad. Sci. U.S.A.">
        <title>Genome sequencing of adzuki bean (Vigna angularis) provides insight into high starch and low fat accumulation and domestication.</title>
        <authorList>
            <person name="Yang K."/>
            <person name="Tian Z."/>
            <person name="Chen C."/>
            <person name="Luo L."/>
            <person name="Zhao B."/>
            <person name="Wang Z."/>
            <person name="Yu L."/>
            <person name="Li Y."/>
            <person name="Sun Y."/>
            <person name="Li W."/>
            <person name="Chen Y."/>
            <person name="Li Y."/>
            <person name="Zhang Y."/>
            <person name="Ai D."/>
            <person name="Zhao J."/>
            <person name="Shang C."/>
            <person name="Ma Y."/>
            <person name="Wu B."/>
            <person name="Wang M."/>
            <person name="Gao L."/>
            <person name="Sun D."/>
            <person name="Zhang P."/>
            <person name="Guo F."/>
            <person name="Wang W."/>
            <person name="Li Y."/>
            <person name="Wang J."/>
            <person name="Varshney R.K."/>
            <person name="Wang J."/>
            <person name="Ling H.Q."/>
            <person name="Wan P."/>
        </authorList>
    </citation>
    <scope>NUCLEOTIDE SEQUENCE</scope>
    <source>
        <strain evidence="6">cv. Jingnong 6</strain>
    </source>
</reference>
<dbReference type="InterPro" id="IPR042197">
    <property type="entry name" value="Apaf_helical"/>
</dbReference>
<dbReference type="PRINTS" id="PR00364">
    <property type="entry name" value="DISEASERSIST"/>
</dbReference>
<dbReference type="Pfam" id="PF00931">
    <property type="entry name" value="NB-ARC"/>
    <property type="match status" value="1"/>
</dbReference>
<feature type="domain" description="TIR" evidence="4">
    <location>
        <begin position="19"/>
        <end position="186"/>
    </location>
</feature>
<gene>
    <name evidence="5" type="ORF">LR48_Vigan09g068100</name>
</gene>
<dbReference type="InterPro" id="IPR027417">
    <property type="entry name" value="P-loop_NTPase"/>
</dbReference>
<dbReference type="STRING" id="3914.A0A0L9VAT6"/>
<dbReference type="SMART" id="SM00255">
    <property type="entry name" value="TIR"/>
    <property type="match status" value="1"/>
</dbReference>
<proteinExistence type="predicted"/>
<keyword evidence="3" id="KW-0611">Plant defense</keyword>
<dbReference type="InterPro" id="IPR035897">
    <property type="entry name" value="Toll_tir_struct_dom_sf"/>
</dbReference>
<dbReference type="AlphaFoldDB" id="A0A0L9VAT6"/>
<dbReference type="PANTHER" id="PTHR11017">
    <property type="entry name" value="LEUCINE-RICH REPEAT-CONTAINING PROTEIN"/>
    <property type="match status" value="1"/>
</dbReference>
<dbReference type="Pfam" id="PF23282">
    <property type="entry name" value="WHD_ROQ1"/>
    <property type="match status" value="1"/>
</dbReference>
<sequence length="1027" mass="116911">MTSSIPSMELPSSTSKLSRMYDVLINFTGEDIRRKFVSHLDSALSANGLTTFLYHDNAVKPMHIQEPILNLCRVAIVVFTESYSQSAWCLHQLQQIIEWHETYCRHVLPVYYEIQPLDVRLQKGDFGKAFKATAHQTFSAQELEHAMSRWSHAITKTANFFGWDDCNYRSDAELVDTIVKSVLNLPVLSATRFPVGLQSHVKDVIEIIKNKSMEVCWIGICGMGGSGKTTLAKAIYNQIHGTFTEKSFIEDTSEVIRTGGHAKLQEQLLSDLLKTEVKIHSVEMGISMIRERLFGKRVLIILDDMNENDPLDLWESSAWLGEGTVIIITTRDEDLLRRKQVYSIFQINVMNPNESLELLSWHAFREAKPKEEYHFLAKRVVAYCGGLPLALEVIGSYLYERTKEEWNRVLLRLDNIPQHDVLQILKISFDGLSNQKEKDLFLDVCCFFVGEGRAYVTKILNGCGVDPDNGIRVLIERSLIKVKKNNKFGIHPLLLDMGREVTREISKKEPRNNRLWLDEDTKYAVSENTLFSSQGTKVIRRMPTRSYFFDPYPLAVRDPFSSLGTKVSLGLLTKNYFFEPYPVEVRDPSRLLKIAGDSEYLHKKLRWISFQGFSSEYLPNDFYLHDAIAIDLKHSLLRLVWKEPQVLALLKVLNLSHSKNLRETPDFSRLPSLEHLILKDCPKLNKVHQSIGFLCNLTLLNLEDCTSLSNLPREIYMLKSIKTLILSGCSKIFLLEKDIVQMESLITLISENTAVKQVPISIASSKSIGYISIRQLEGLSRNLLPSIIGSRMSPTMNPLSYIHSFMDMEDKSWDHIAPFLSRLSNLRSVFVQCDPEFELSKQLNTILVEYGLNITGIRDSKHQFRSYLIGVGRYKEFFNAVSDSISEVLASSQSSDASLPGDNDPNWLAHMGEGHSVSFTVPRDLVMKGIALCVVYLSTSKITQPELTTFLIVNYTKCTLHIHNHRTVISFSDEDWQGIMSNLGSGDKVEIFVTFGHGLVVKNTAVYLIYNEPKKNSLIKFLKKIGM</sequence>
<dbReference type="Gene3D" id="3.40.50.10140">
    <property type="entry name" value="Toll/interleukin-1 receptor homology (TIR) domain"/>
    <property type="match status" value="1"/>
</dbReference>
<keyword evidence="2" id="KW-0677">Repeat</keyword>